<dbReference type="InterPro" id="IPR003346">
    <property type="entry name" value="Transposase_20"/>
</dbReference>
<dbReference type="InterPro" id="IPR047650">
    <property type="entry name" value="Transpos_IS110"/>
</dbReference>
<dbReference type="InterPro" id="IPR002525">
    <property type="entry name" value="Transp_IS110-like_N"/>
</dbReference>
<dbReference type="EMBL" id="BLKS01000001">
    <property type="protein sequence ID" value="GFG49003.1"/>
    <property type="molecule type" value="Genomic_DNA"/>
</dbReference>
<reference evidence="3 4" key="1">
    <citation type="journal article" date="2019" name="Emerg. Microbes Infect.">
        <title>Comprehensive subspecies identification of 175 nontuberculous mycobacteria species based on 7547 genomic profiles.</title>
        <authorList>
            <person name="Matsumoto Y."/>
            <person name="Kinjo T."/>
            <person name="Motooka D."/>
            <person name="Nabeya D."/>
            <person name="Jung N."/>
            <person name="Uechi K."/>
            <person name="Horii T."/>
            <person name="Iida T."/>
            <person name="Fujita J."/>
            <person name="Nakamura S."/>
        </authorList>
    </citation>
    <scope>NUCLEOTIDE SEQUENCE [LARGE SCALE GENOMIC DNA]</scope>
    <source>
        <strain evidence="3 4">JCM 6377</strain>
    </source>
</reference>
<name>A0A7I9VUB3_MYCAG</name>
<dbReference type="PANTHER" id="PTHR33055">
    <property type="entry name" value="TRANSPOSASE FOR INSERTION SEQUENCE ELEMENT IS1111A"/>
    <property type="match status" value="1"/>
</dbReference>
<accession>A0A7I9VUB3</accession>
<evidence type="ECO:0000313" key="3">
    <source>
        <dbReference type="EMBL" id="GFG49003.1"/>
    </source>
</evidence>
<dbReference type="Pfam" id="PF02371">
    <property type="entry name" value="Transposase_20"/>
    <property type="match status" value="1"/>
</dbReference>
<organism evidence="3 4">
    <name type="scientific">Mycolicibacterium agri</name>
    <name type="common">Mycobacterium agri</name>
    <dbReference type="NCBI Taxonomy" id="36811"/>
    <lineage>
        <taxon>Bacteria</taxon>
        <taxon>Bacillati</taxon>
        <taxon>Actinomycetota</taxon>
        <taxon>Actinomycetes</taxon>
        <taxon>Mycobacteriales</taxon>
        <taxon>Mycobacteriaceae</taxon>
        <taxon>Mycolicibacterium</taxon>
    </lineage>
</organism>
<evidence type="ECO:0008006" key="5">
    <source>
        <dbReference type="Google" id="ProtNLM"/>
    </source>
</evidence>
<comment type="caution">
    <text evidence="3">The sequence shown here is derived from an EMBL/GenBank/DDBJ whole genome shotgun (WGS) entry which is preliminary data.</text>
</comment>
<dbReference type="GO" id="GO:0006313">
    <property type="term" value="P:DNA transposition"/>
    <property type="evidence" value="ECO:0007669"/>
    <property type="project" value="InterPro"/>
</dbReference>
<gene>
    <name evidence="3" type="ORF">MAGR_04440</name>
</gene>
<dbReference type="Proteomes" id="UP000465302">
    <property type="component" value="Unassembled WGS sequence"/>
</dbReference>
<protein>
    <recommendedName>
        <fullName evidence="5">IS110 family transposase</fullName>
    </recommendedName>
</protein>
<sequence length="291" mass="31855">MAAAEIDCVVAAPSKLIRPAGDRVKTDARDAAHLTRLLRLGEITPVTVPEAEVEAVRDLVRAREDARADLMRVRHRLSKLLLRQAGCTPVGKHGMGFTKPGCGGNDSTIPTPPQPLIITSMRCSPRLPLAIVSMSRSSRSRPHRAGLIRSTGWLLRGISALTGLALSVEIGDWTRFTGASIGAYVGLVPTEYSSGASQVQGSITKAGNAHARRLLIEAAWHHRAAYRNPGPTMRARWAKVDPVLKDRGHAGNRRLHQQWCRFLERKKNPLVANVAIARQLVYWCWSLATLN</sequence>
<evidence type="ECO:0000259" key="1">
    <source>
        <dbReference type="Pfam" id="PF01548"/>
    </source>
</evidence>
<evidence type="ECO:0000259" key="2">
    <source>
        <dbReference type="Pfam" id="PF02371"/>
    </source>
</evidence>
<dbReference type="AlphaFoldDB" id="A0A7I9VUB3"/>
<feature type="domain" description="Transposase IS110-like N-terminal" evidence="1">
    <location>
        <begin position="23"/>
        <end position="82"/>
    </location>
</feature>
<feature type="domain" description="Transposase IS116/IS110/IS902 C-terminal" evidence="2">
    <location>
        <begin position="156"/>
        <end position="223"/>
    </location>
</feature>
<dbReference type="Pfam" id="PF01548">
    <property type="entry name" value="DEDD_Tnp_IS110"/>
    <property type="match status" value="1"/>
</dbReference>
<proteinExistence type="predicted"/>
<dbReference type="GO" id="GO:0003677">
    <property type="term" value="F:DNA binding"/>
    <property type="evidence" value="ECO:0007669"/>
    <property type="project" value="InterPro"/>
</dbReference>
<dbReference type="PANTHER" id="PTHR33055:SF3">
    <property type="entry name" value="PUTATIVE TRANSPOSASE FOR IS117-RELATED"/>
    <property type="match status" value="1"/>
</dbReference>
<evidence type="ECO:0000313" key="4">
    <source>
        <dbReference type="Proteomes" id="UP000465302"/>
    </source>
</evidence>
<dbReference type="GO" id="GO:0004803">
    <property type="term" value="F:transposase activity"/>
    <property type="evidence" value="ECO:0007669"/>
    <property type="project" value="InterPro"/>
</dbReference>